<dbReference type="EMBL" id="JAGFBS010000024">
    <property type="protein sequence ID" value="KAG6372930.1"/>
    <property type="molecule type" value="Genomic_DNA"/>
</dbReference>
<comment type="caution">
    <text evidence="2">The sequence shown here is derived from an EMBL/GenBank/DDBJ whole genome shotgun (WGS) entry which is preliminary data.</text>
</comment>
<gene>
    <name evidence="2" type="ORF">JVT61DRAFT_6964</name>
</gene>
<feature type="region of interest" description="Disordered" evidence="1">
    <location>
        <begin position="99"/>
        <end position="122"/>
    </location>
</feature>
<reference evidence="2" key="1">
    <citation type="submission" date="2021-03" db="EMBL/GenBank/DDBJ databases">
        <title>Evolutionary innovations through gain and loss of genes in the ectomycorrhizal Boletales.</title>
        <authorList>
            <person name="Wu G."/>
            <person name="Miyauchi S."/>
            <person name="Morin E."/>
            <person name="Yang Z.-L."/>
            <person name="Xu J."/>
            <person name="Martin F.M."/>
        </authorList>
    </citation>
    <scope>NUCLEOTIDE SEQUENCE</scope>
    <source>
        <strain evidence="2">BR01</strain>
    </source>
</reference>
<protein>
    <submittedName>
        <fullName evidence="2">Uncharacterized protein</fullName>
    </submittedName>
</protein>
<feature type="compositionally biased region" description="Basic and acidic residues" evidence="1">
    <location>
        <begin position="105"/>
        <end position="122"/>
    </location>
</feature>
<sequence>MSSFSVHELHKLITSVDRYLVHNEKTMNTEGFEYLKMVHQMLQGVTVYGISAGDDFQWVEPTPGAEKEHGWLQGQKKEVKVPQSTSTSGMTNTAQEHVTLGKRSANREPEGAPTRPDKKHREDNILSKYHTKLLRNLVKGIEKLEEIVDCLQLSLQIIRNGGPSRTMQHHLEHLEKVVANNDLEILMAASMLVDSIRYL</sequence>
<organism evidence="2 3">
    <name type="scientific">Boletus reticuloceps</name>
    <dbReference type="NCBI Taxonomy" id="495285"/>
    <lineage>
        <taxon>Eukaryota</taxon>
        <taxon>Fungi</taxon>
        <taxon>Dikarya</taxon>
        <taxon>Basidiomycota</taxon>
        <taxon>Agaricomycotina</taxon>
        <taxon>Agaricomycetes</taxon>
        <taxon>Agaricomycetidae</taxon>
        <taxon>Boletales</taxon>
        <taxon>Boletineae</taxon>
        <taxon>Boletaceae</taxon>
        <taxon>Boletoideae</taxon>
        <taxon>Boletus</taxon>
    </lineage>
</organism>
<name>A0A8I2YJ96_9AGAM</name>
<evidence type="ECO:0000313" key="2">
    <source>
        <dbReference type="EMBL" id="KAG6372930.1"/>
    </source>
</evidence>
<dbReference type="AlphaFoldDB" id="A0A8I2YJ96"/>
<evidence type="ECO:0000256" key="1">
    <source>
        <dbReference type="SAM" id="MobiDB-lite"/>
    </source>
</evidence>
<keyword evidence="3" id="KW-1185">Reference proteome</keyword>
<proteinExistence type="predicted"/>
<accession>A0A8I2YJ96</accession>
<dbReference type="Proteomes" id="UP000683000">
    <property type="component" value="Unassembled WGS sequence"/>
</dbReference>
<evidence type="ECO:0000313" key="3">
    <source>
        <dbReference type="Proteomes" id="UP000683000"/>
    </source>
</evidence>